<evidence type="ECO:0000259" key="1">
    <source>
        <dbReference type="Pfam" id="PF13274"/>
    </source>
</evidence>
<dbReference type="Proteomes" id="UP001171945">
    <property type="component" value="Unassembled WGS sequence"/>
</dbReference>
<dbReference type="Pfam" id="PF13274">
    <property type="entry name" value="SocA_Panacea"/>
    <property type="match status" value="1"/>
</dbReference>
<keyword evidence="3" id="KW-1185">Reference proteome</keyword>
<accession>A0ABT7VRS1</accession>
<feature type="non-terminal residue" evidence="2">
    <location>
        <position position="63"/>
    </location>
</feature>
<protein>
    <submittedName>
        <fullName evidence="2">DUF4065 domain-containing protein</fullName>
    </submittedName>
</protein>
<evidence type="ECO:0000313" key="2">
    <source>
        <dbReference type="EMBL" id="MDM8562335.1"/>
    </source>
</evidence>
<dbReference type="EMBL" id="JAUCGM010000120">
    <property type="protein sequence ID" value="MDM8562335.1"/>
    <property type="molecule type" value="Genomic_DNA"/>
</dbReference>
<name>A0ABT7VRS1_9GAMM</name>
<sequence>MSKRIEFQFNAKKALEVILWLATKEHNSGYHALLKTLFFAEEYHLNHYGRPIVGDVYLAMEYG</sequence>
<proteinExistence type="predicted"/>
<comment type="caution">
    <text evidence="2">The sequence shown here is derived from an EMBL/GenBank/DDBJ whole genome shotgun (WGS) entry which is preliminary data.</text>
</comment>
<feature type="domain" description="Antitoxin SocA-like Panacea" evidence="1">
    <location>
        <begin position="33"/>
        <end position="63"/>
    </location>
</feature>
<gene>
    <name evidence="2" type="ORF">QUF54_03175</name>
</gene>
<dbReference type="InterPro" id="IPR025272">
    <property type="entry name" value="SocA_Panacea"/>
</dbReference>
<organism evidence="2 3">
    <name type="scientific">Candidatus Marithioploca araucensis</name>
    <dbReference type="NCBI Taxonomy" id="70273"/>
    <lineage>
        <taxon>Bacteria</taxon>
        <taxon>Pseudomonadati</taxon>
        <taxon>Pseudomonadota</taxon>
        <taxon>Gammaproteobacteria</taxon>
        <taxon>Thiotrichales</taxon>
        <taxon>Thiotrichaceae</taxon>
        <taxon>Candidatus Marithioploca</taxon>
    </lineage>
</organism>
<evidence type="ECO:0000313" key="3">
    <source>
        <dbReference type="Proteomes" id="UP001171945"/>
    </source>
</evidence>
<reference evidence="2" key="1">
    <citation type="submission" date="2023-06" db="EMBL/GenBank/DDBJ databases">
        <title>Uncultivated large filamentous bacteria from sulfidic sediments reveal new species and different genomic features in energy metabolism and defense.</title>
        <authorList>
            <person name="Fonseca A."/>
        </authorList>
    </citation>
    <scope>NUCLEOTIDE SEQUENCE</scope>
    <source>
        <strain evidence="2">HSG4</strain>
    </source>
</reference>